<protein>
    <recommendedName>
        <fullName evidence="3">HPr kinase/phosphorylase C-terminal domain-containing protein</fullName>
    </recommendedName>
</protein>
<keyword evidence="2" id="KW-1185">Reference proteome</keyword>
<dbReference type="Gene3D" id="3.40.50.300">
    <property type="entry name" value="P-loop containing nucleotide triphosphate hydrolases"/>
    <property type="match status" value="1"/>
</dbReference>
<dbReference type="EMBL" id="JAMZEL010000001">
    <property type="protein sequence ID" value="MCP1381195.1"/>
    <property type="molecule type" value="Genomic_DNA"/>
</dbReference>
<dbReference type="InterPro" id="IPR025662">
    <property type="entry name" value="Sigma_54_int_dom_ATP-bd_1"/>
</dbReference>
<dbReference type="PROSITE" id="PS00675">
    <property type="entry name" value="SIGMA54_INTERACT_1"/>
    <property type="match status" value="1"/>
</dbReference>
<proteinExistence type="predicted"/>
<gene>
    <name evidence="1" type="ORF">NCI00_02115</name>
</gene>
<evidence type="ECO:0000313" key="1">
    <source>
        <dbReference type="EMBL" id="MCP1381195.1"/>
    </source>
</evidence>
<organism evidence="1 2">
    <name type="scientific">Runella salmonicolor</name>
    <dbReference type="NCBI Taxonomy" id="2950278"/>
    <lineage>
        <taxon>Bacteria</taxon>
        <taxon>Pseudomonadati</taxon>
        <taxon>Bacteroidota</taxon>
        <taxon>Cytophagia</taxon>
        <taxon>Cytophagales</taxon>
        <taxon>Spirosomataceae</taxon>
        <taxon>Runella</taxon>
    </lineage>
</organism>
<accession>A0ABT1FHF1</accession>
<reference evidence="1 2" key="1">
    <citation type="submission" date="2022-06" db="EMBL/GenBank/DDBJ databases">
        <title>Runella sp. S5 genome sequencing.</title>
        <authorList>
            <person name="Park S."/>
        </authorList>
    </citation>
    <scope>NUCLEOTIDE SEQUENCE [LARGE SCALE GENOMIC DNA]</scope>
    <source>
        <strain evidence="1 2">S5</strain>
    </source>
</reference>
<evidence type="ECO:0008006" key="3">
    <source>
        <dbReference type="Google" id="ProtNLM"/>
    </source>
</evidence>
<dbReference type="InterPro" id="IPR027417">
    <property type="entry name" value="P-loop_NTPase"/>
</dbReference>
<sequence length="294" mass="33517">MMLFRFPIKDVEIHLVGAKKVIDSLGYSNHYMSLNQHEFLLDLERVAYFYVCNGNRIEIMPYAEATQNVLELYLNGSIYGAVLHQRKILPLHGSCFSYQGAGIMICGESGVGKSSLTAAFCLNGADFLTDDVTPVVFKAGKPHIWAISDRIKLWSDSLQQLDQEEEELIRIVPEWGKFYFPMESDKGEFFTLDHLFILEVHDKPSVSHWCLEGVEKFAALRNEIYRWEYLKGMPESEASYLKQLIAISQTVKVTKVARPANIPIEQLRIELEKLTSNIVTQKNLLIQMSVSSCL</sequence>
<evidence type="ECO:0000313" key="2">
    <source>
        <dbReference type="Proteomes" id="UP001204772"/>
    </source>
</evidence>
<dbReference type="Proteomes" id="UP001204772">
    <property type="component" value="Unassembled WGS sequence"/>
</dbReference>
<dbReference type="SUPFAM" id="SSF53795">
    <property type="entry name" value="PEP carboxykinase-like"/>
    <property type="match status" value="1"/>
</dbReference>
<comment type="caution">
    <text evidence="1">The sequence shown here is derived from an EMBL/GenBank/DDBJ whole genome shotgun (WGS) entry which is preliminary data.</text>
</comment>
<name>A0ABT1FHF1_9BACT</name>
<dbReference type="RefSeq" id="WP_253524502.1">
    <property type="nucleotide sequence ID" value="NZ_JAMZEL010000001.1"/>
</dbReference>